<reference evidence="2 3" key="1">
    <citation type="submission" date="2013-11" db="EMBL/GenBank/DDBJ databases">
        <title>Opisthorchis viverrini - life in the bile duct.</title>
        <authorList>
            <person name="Young N.D."/>
            <person name="Nagarajan N."/>
            <person name="Lin S.J."/>
            <person name="Korhonen P.K."/>
            <person name="Jex A.R."/>
            <person name="Hall R.S."/>
            <person name="Safavi-Hemami H."/>
            <person name="Kaewkong W."/>
            <person name="Bertrand D."/>
            <person name="Gao S."/>
            <person name="Seet Q."/>
            <person name="Wongkham S."/>
            <person name="Teh B.T."/>
            <person name="Wongkham C."/>
            <person name="Intapan P.M."/>
            <person name="Maleewong W."/>
            <person name="Yang X."/>
            <person name="Hu M."/>
            <person name="Wang Z."/>
            <person name="Hofmann A."/>
            <person name="Sternberg P.W."/>
            <person name="Tan P."/>
            <person name="Wang J."/>
            <person name="Gasser R.B."/>
        </authorList>
    </citation>
    <scope>NUCLEOTIDE SEQUENCE [LARGE SCALE GENOMIC DNA]</scope>
</reference>
<sequence>MPGTSEPITTGTIQTTIDRRGDWNPTAGSATLRPKETGATSEIELAYKTSGPTSLTDIEVTLGQEKFWGDGRPAMQKTARDKSNTNDILDAPRHGKSTCAESDAPPRSPSVRRVRKVACTGTLFCATNGDSVNAAGGQQDRRKVEESELAGQRGRPRQLGQAAAINVPSMVLEDSNSSLQVDPKSCLRTSQTRDSARFQTKSSTTSISSPASMGFGFDPNQSYVIFITSMAQQSCSGAQSKKSYIILRGQTPREDFGAVSGADEEESRSTSNSKQGRKDGRGQTRLTSVEVMNLEGLLRQMYVHESKLTAPL</sequence>
<dbReference type="RefSeq" id="XP_009168646.1">
    <property type="nucleotide sequence ID" value="XM_009170382.1"/>
</dbReference>
<feature type="compositionally biased region" description="Polar residues" evidence="1">
    <location>
        <begin position="1"/>
        <end position="16"/>
    </location>
</feature>
<feature type="region of interest" description="Disordered" evidence="1">
    <location>
        <begin position="1"/>
        <end position="38"/>
    </location>
</feature>
<dbReference type="CTD" id="20319566"/>
<feature type="compositionally biased region" description="Low complexity" evidence="1">
    <location>
        <begin position="200"/>
        <end position="211"/>
    </location>
</feature>
<evidence type="ECO:0000313" key="2">
    <source>
        <dbReference type="EMBL" id="KER27566.1"/>
    </source>
</evidence>
<proteinExistence type="predicted"/>
<feature type="region of interest" description="Disordered" evidence="1">
    <location>
        <begin position="69"/>
        <end position="113"/>
    </location>
</feature>
<dbReference type="Proteomes" id="UP000054324">
    <property type="component" value="Unassembled WGS sequence"/>
</dbReference>
<accession>A0A074ZKK0</accession>
<evidence type="ECO:0000313" key="3">
    <source>
        <dbReference type="Proteomes" id="UP000054324"/>
    </source>
</evidence>
<name>A0A074ZKK0_OPIVI</name>
<dbReference type="KEGG" id="ovi:T265_05384"/>
<feature type="region of interest" description="Disordered" evidence="1">
    <location>
        <begin position="255"/>
        <end position="286"/>
    </location>
</feature>
<keyword evidence="3" id="KW-1185">Reference proteome</keyword>
<dbReference type="EMBL" id="KL596719">
    <property type="protein sequence ID" value="KER27566.1"/>
    <property type="molecule type" value="Genomic_DNA"/>
</dbReference>
<protein>
    <submittedName>
        <fullName evidence="2">Uncharacterized protein</fullName>
    </submittedName>
</protein>
<dbReference type="AlphaFoldDB" id="A0A074ZKK0"/>
<evidence type="ECO:0000256" key="1">
    <source>
        <dbReference type="SAM" id="MobiDB-lite"/>
    </source>
</evidence>
<gene>
    <name evidence="2" type="ORF">T265_05384</name>
</gene>
<feature type="region of interest" description="Disordered" evidence="1">
    <location>
        <begin position="175"/>
        <end position="211"/>
    </location>
</feature>
<dbReference type="GeneID" id="20319566"/>
<organism evidence="2 3">
    <name type="scientific">Opisthorchis viverrini</name>
    <name type="common">Southeast Asian liver fluke</name>
    <dbReference type="NCBI Taxonomy" id="6198"/>
    <lineage>
        <taxon>Eukaryota</taxon>
        <taxon>Metazoa</taxon>
        <taxon>Spiralia</taxon>
        <taxon>Lophotrochozoa</taxon>
        <taxon>Platyhelminthes</taxon>
        <taxon>Trematoda</taxon>
        <taxon>Digenea</taxon>
        <taxon>Opisthorchiida</taxon>
        <taxon>Opisthorchiata</taxon>
        <taxon>Opisthorchiidae</taxon>
        <taxon>Opisthorchis</taxon>
    </lineage>
</organism>
<feature type="compositionally biased region" description="Polar residues" evidence="1">
    <location>
        <begin position="187"/>
        <end position="199"/>
    </location>
</feature>
<feature type="region of interest" description="Disordered" evidence="1">
    <location>
        <begin position="130"/>
        <end position="157"/>
    </location>
</feature>